<accession>A0A0F9N0P3</accession>
<gene>
    <name evidence="1" type="ORF">LCGC14_1393960</name>
</gene>
<dbReference type="EMBL" id="LAZR01009038">
    <property type="protein sequence ID" value="KKM75072.1"/>
    <property type="molecule type" value="Genomic_DNA"/>
</dbReference>
<comment type="caution">
    <text evidence="1">The sequence shown here is derived from an EMBL/GenBank/DDBJ whole genome shotgun (WGS) entry which is preliminary data.</text>
</comment>
<proteinExistence type="predicted"/>
<protein>
    <submittedName>
        <fullName evidence="1">Uncharacterized protein</fullName>
    </submittedName>
</protein>
<reference evidence="1" key="1">
    <citation type="journal article" date="2015" name="Nature">
        <title>Complex archaea that bridge the gap between prokaryotes and eukaryotes.</title>
        <authorList>
            <person name="Spang A."/>
            <person name="Saw J.H."/>
            <person name="Jorgensen S.L."/>
            <person name="Zaremba-Niedzwiedzka K."/>
            <person name="Martijn J."/>
            <person name="Lind A.E."/>
            <person name="van Eijk R."/>
            <person name="Schleper C."/>
            <person name="Guy L."/>
            <person name="Ettema T.J."/>
        </authorList>
    </citation>
    <scope>NUCLEOTIDE SEQUENCE</scope>
</reference>
<name>A0A0F9N0P3_9ZZZZ</name>
<sequence>MRFWPWRKKNLRIECDDSCVLLMEFPPELE</sequence>
<organism evidence="1">
    <name type="scientific">marine sediment metagenome</name>
    <dbReference type="NCBI Taxonomy" id="412755"/>
    <lineage>
        <taxon>unclassified sequences</taxon>
        <taxon>metagenomes</taxon>
        <taxon>ecological metagenomes</taxon>
    </lineage>
</organism>
<dbReference type="AlphaFoldDB" id="A0A0F9N0P3"/>
<feature type="non-terminal residue" evidence="1">
    <location>
        <position position="30"/>
    </location>
</feature>
<evidence type="ECO:0000313" key="1">
    <source>
        <dbReference type="EMBL" id="KKM75072.1"/>
    </source>
</evidence>